<evidence type="ECO:0000256" key="1">
    <source>
        <dbReference type="SAM" id="SignalP"/>
    </source>
</evidence>
<dbReference type="PANTHER" id="PTHR46957">
    <property type="entry name" value="CYTOKINE RECEPTOR"/>
    <property type="match status" value="1"/>
</dbReference>
<dbReference type="Proteomes" id="UP000488506">
    <property type="component" value="Unassembled WGS sequence"/>
</dbReference>
<sequence>MIFKFTKKLLFSFFIVLTVLISSPAFALHYLGGSYDGYSSSNSPSLSVSNFTAEAASSAQINYTWTDNSTNETGFQIIDGSGNIKVSVAADAVSASETELSANTQYTRKVQAYNGDGAATSDAVSKYTSIEAASSATWEGVTETSITIHSGNALSNLTSGSSGVYFENVTAGTNSGWIQDNSWTSSGLTANTAYTFRITARNGEGIMTTTLEASKSTAEIPIPVAPTNFNAAAASTSSFSCTWTDNSTNESGFQIIDGSGNIKVTAEAGATSTSEAGLSANTQYTRKVQAYNGSGAATSEAVSKYTLIEAASSATWEGVTETSITIHSGNALSNLASGSSGVYFENVTAGTNSGWIQDNSWTSSGLTANTAYTFRITGRNGDGVITTTLEASKTAATIPTPAAPTNFNAVAASTSSFSCTWTDNSTNESGFRVIDGSGNIKVSAAANAVSASETGLSANTQYARSVQAYNDSGAATSDAVSKYTLIEAASSATWEGVTETSITIHSGNALSNLTSGSSGIYFENVTAGTNSGWIQDNSWTSSGLTANTAYTFRITGRNGDGVITTTLEASKTAATVAAPNVPSAEAFSNITSTVIRANWGANSNPSNTQYYCENTTAVTNSGWTTTLSWESTSLIPEKEYTFKVKAKDTSSNESSYTSLGTAATSKAESIADSGFVINGTKVINSDIISVKPKLAIKVVSTKALDVSTIKIYVDDVLVTDGSANEGTYDSFSGTTTDLTIFYTPKTDLETGSHKISVEVLDIDGTMFRIEKSNLKVMEAIPQIEGKPLSYPNPFNPLKGDMTISYVLQKESDVIIFIFDSNGKLVFKKEFLSGNQGGNAGYNDPKWDGKDLFGKMLDNDIYFIKILNKSDKRELGKIKIMILKGN</sequence>
<keyword evidence="1" id="KW-0732">Signal</keyword>
<dbReference type="AlphaFoldDB" id="A0A833L1D1"/>
<proteinExistence type="predicted"/>
<dbReference type="InterPro" id="IPR013783">
    <property type="entry name" value="Ig-like_fold"/>
</dbReference>
<dbReference type="EMBL" id="WPAF01000008">
    <property type="protein sequence ID" value="KAF0134440.1"/>
    <property type="molecule type" value="Genomic_DNA"/>
</dbReference>
<comment type="caution">
    <text evidence="3">The sequence shown here is derived from an EMBL/GenBank/DDBJ whole genome shotgun (WGS) entry which is preliminary data.</text>
</comment>
<reference evidence="3 4" key="1">
    <citation type="submission" date="2019-12" db="EMBL/GenBank/DDBJ databases">
        <authorList>
            <person name="Wolfe R."/>
            <person name="Danczak R."/>
            <person name="Wilkins M."/>
        </authorList>
    </citation>
    <scope>NUCLEOTIDE SEQUENCE [LARGE SCALE GENOMIC DNA]</scope>
    <source>
        <strain evidence="3">X2_MaxBin.013</strain>
    </source>
</reference>
<accession>A0A833L1D1</accession>
<name>A0A833L1D1_UNCSA</name>
<evidence type="ECO:0000259" key="2">
    <source>
        <dbReference type="PROSITE" id="PS50853"/>
    </source>
</evidence>
<dbReference type="InterPro" id="IPR003961">
    <property type="entry name" value="FN3_dom"/>
</dbReference>
<feature type="chain" id="PRO_5032849543" evidence="1">
    <location>
        <begin position="28"/>
        <end position="885"/>
    </location>
</feature>
<dbReference type="InterPro" id="IPR050713">
    <property type="entry name" value="RTP_Phos/Ushers"/>
</dbReference>
<dbReference type="GO" id="GO:0016020">
    <property type="term" value="C:membrane"/>
    <property type="evidence" value="ECO:0007669"/>
    <property type="project" value="UniProtKB-SubCell"/>
</dbReference>
<evidence type="ECO:0000313" key="3">
    <source>
        <dbReference type="EMBL" id="KAF0134440.1"/>
    </source>
</evidence>
<dbReference type="Gene3D" id="2.60.40.4070">
    <property type="match status" value="1"/>
</dbReference>
<feature type="domain" description="Fibronectin type-III" evidence="2">
    <location>
        <begin position="403"/>
        <end position="491"/>
    </location>
</feature>
<dbReference type="PANTHER" id="PTHR46957:SF3">
    <property type="entry name" value="CYTOKINE RECEPTOR"/>
    <property type="match status" value="1"/>
</dbReference>
<feature type="signal peptide" evidence="1">
    <location>
        <begin position="1"/>
        <end position="27"/>
    </location>
</feature>
<evidence type="ECO:0000313" key="4">
    <source>
        <dbReference type="Proteomes" id="UP000488506"/>
    </source>
</evidence>
<dbReference type="SUPFAM" id="SSF49265">
    <property type="entry name" value="Fibronectin type III"/>
    <property type="match status" value="4"/>
</dbReference>
<dbReference type="SMART" id="SM00060">
    <property type="entry name" value="FN3"/>
    <property type="match status" value="7"/>
</dbReference>
<protein>
    <submittedName>
        <fullName evidence="3">Repeat-containing protein</fullName>
    </submittedName>
</protein>
<dbReference type="Gene3D" id="2.60.40.10">
    <property type="entry name" value="Immunoglobulins"/>
    <property type="match status" value="4"/>
</dbReference>
<dbReference type="InterPro" id="IPR036116">
    <property type="entry name" value="FN3_sf"/>
</dbReference>
<gene>
    <name evidence="3" type="ORF">FD145_665</name>
</gene>
<organism evidence="3 4">
    <name type="scientific">Candidatus Saganbacteria bacterium</name>
    <dbReference type="NCBI Taxonomy" id="2575572"/>
    <lineage>
        <taxon>Bacteria</taxon>
        <taxon>Bacillati</taxon>
        <taxon>Saganbacteria</taxon>
    </lineage>
</organism>
<dbReference type="Pfam" id="PF00041">
    <property type="entry name" value="fn3"/>
    <property type="match status" value="2"/>
</dbReference>
<feature type="domain" description="Fibronectin type-III" evidence="2">
    <location>
        <begin position="225"/>
        <end position="313"/>
    </location>
</feature>
<dbReference type="PROSITE" id="PS50853">
    <property type="entry name" value="FN3"/>
    <property type="match status" value="2"/>
</dbReference>